<reference evidence="2 3" key="1">
    <citation type="submission" date="2018-11" db="EMBL/GenBank/DDBJ databases">
        <title>Sequencing the genomes of 1000 actinobacteria strains.</title>
        <authorList>
            <person name="Klenk H.-P."/>
        </authorList>
    </citation>
    <scope>NUCLEOTIDE SEQUENCE [LARGE SCALE GENOMIC DNA]</scope>
    <source>
        <strain evidence="2 3">DSM 14012</strain>
    </source>
</reference>
<evidence type="ECO:0000313" key="3">
    <source>
        <dbReference type="Proteomes" id="UP000266915"/>
    </source>
</evidence>
<feature type="domain" description="Glycosyl hydrolase family 13 catalytic" evidence="1">
    <location>
        <begin position="12"/>
        <end position="656"/>
    </location>
</feature>
<dbReference type="Proteomes" id="UP000266915">
    <property type="component" value="Unassembled WGS sequence"/>
</dbReference>
<dbReference type="NCBIfam" id="TIGR02401">
    <property type="entry name" value="trehalose_TreY"/>
    <property type="match status" value="1"/>
</dbReference>
<dbReference type="SUPFAM" id="SSF51445">
    <property type="entry name" value="(Trans)glycosidases"/>
    <property type="match status" value="1"/>
</dbReference>
<evidence type="ECO:0000259" key="1">
    <source>
        <dbReference type="SMART" id="SM00642"/>
    </source>
</evidence>
<gene>
    <name evidence="2" type="ORF">EDD42_2998</name>
</gene>
<comment type="caution">
    <text evidence="2">The sequence shown here is derived from an EMBL/GenBank/DDBJ whole genome shotgun (WGS) entry which is preliminary data.</text>
</comment>
<dbReference type="AlphaFoldDB" id="A0A3N2C5U6"/>
<dbReference type="GO" id="GO:0030980">
    <property type="term" value="P:alpha-glucan catabolic process"/>
    <property type="evidence" value="ECO:0007669"/>
    <property type="project" value="TreeGrafter"/>
</dbReference>
<dbReference type="PANTHER" id="PTHR10357:SF216">
    <property type="entry name" value="MALTOOLIGOSYL TREHALOSE SYNTHASE-RELATED"/>
    <property type="match status" value="1"/>
</dbReference>
<dbReference type="Gene3D" id="1.10.10.470">
    <property type="entry name" value="Maltooligosyl trehalose synthase, domain 4"/>
    <property type="match status" value="1"/>
</dbReference>
<dbReference type="InterPro" id="IPR017853">
    <property type="entry name" value="GH"/>
</dbReference>
<protein>
    <submittedName>
        <fullName evidence="2">Maltooligosyl trehalose synthase</fullName>
    </submittedName>
</protein>
<dbReference type="RefSeq" id="WP_085512852.1">
    <property type="nucleotide sequence ID" value="NZ_FXAP01000004.1"/>
</dbReference>
<dbReference type="Gene3D" id="1.10.150.200">
    <property type="entry name" value="Maltooligosyl trehalose synthase, domain 3"/>
    <property type="match status" value="1"/>
</dbReference>
<dbReference type="InterPro" id="IPR012767">
    <property type="entry name" value="Trehalose_TreY"/>
</dbReference>
<organism evidence="2 3">
    <name type="scientific">Plantibacter flavus</name>
    <dbReference type="NCBI Taxonomy" id="150123"/>
    <lineage>
        <taxon>Bacteria</taxon>
        <taxon>Bacillati</taxon>
        <taxon>Actinomycetota</taxon>
        <taxon>Actinomycetes</taxon>
        <taxon>Micrococcales</taxon>
        <taxon>Microbacteriaceae</taxon>
        <taxon>Plantibacter</taxon>
    </lineage>
</organism>
<dbReference type="CDD" id="cd11336">
    <property type="entry name" value="AmyAc_MTSase"/>
    <property type="match status" value="1"/>
</dbReference>
<dbReference type="Gene3D" id="3.20.20.80">
    <property type="entry name" value="Glycosidases"/>
    <property type="match status" value="1"/>
</dbReference>
<proteinExistence type="predicted"/>
<dbReference type="InterPro" id="IPR006047">
    <property type="entry name" value="GH13_cat_dom"/>
</dbReference>
<dbReference type="InterPro" id="IPR013797">
    <property type="entry name" value="Maltooligo_trehalose_synth_4"/>
</dbReference>
<evidence type="ECO:0000313" key="2">
    <source>
        <dbReference type="EMBL" id="ROR82898.1"/>
    </source>
</evidence>
<dbReference type="PANTHER" id="PTHR10357">
    <property type="entry name" value="ALPHA-AMYLASE FAMILY MEMBER"/>
    <property type="match status" value="1"/>
</dbReference>
<dbReference type="SMART" id="SM00642">
    <property type="entry name" value="Aamy"/>
    <property type="match status" value="1"/>
</dbReference>
<dbReference type="Gene3D" id="3.30.1590.10">
    <property type="entry name" value="Maltooligosyl trehalose synthase, domain 2"/>
    <property type="match status" value="1"/>
</dbReference>
<name>A0A3N2C5U6_9MICO</name>
<keyword evidence="3" id="KW-1185">Reference proteome</keyword>
<accession>A0A3N2C5U6</accession>
<dbReference type="GO" id="GO:0005992">
    <property type="term" value="P:trehalose biosynthetic process"/>
    <property type="evidence" value="ECO:0007669"/>
    <property type="project" value="TreeGrafter"/>
</dbReference>
<dbReference type="Pfam" id="PF00128">
    <property type="entry name" value="Alpha-amylase"/>
    <property type="match status" value="1"/>
</dbReference>
<sequence>MTTASGGGPQRSTVPVSTYRLQLTADFRLQDAAALVDYLQALGADWVYLSPILRAEPGSTHGYDVVDHTEVDPERGGADGLTALAEAAHAAGLGVLIDTVPNHMGVATPVENAWWWDLLQHGRDAEHAAAFDVDWEAGDGRIRVPILGDDEDGRSALDDLSIEDGELRYFDHRLPIAPGTADDDASPREVHDRQHYELVNWRRADSELNYRRFFAVNTLAAIRVEDPAVFDGSHVEIGRWFDDGLADGIRVDHPDGLLDPGAYLDRLSERIGGAPIWVEKILEGEEDLPAEWATLGTTGYDALGDVDRVLVDPTGLPTLGQLAGVELTREAWDDLVHTTKRGIADGILGSEVRRLARLVPEVPDAVDALAEILTAFPVYRSYLPLGDEYLDAALDEAETRRPELADAFAALAPRLRSATDPLAARFQQTSGMVMAKGVEDTAFYRYTALTSLTEVGGDPAETDISVAEFHHRQARRQAEWPSSMTTLSTHDTKRSEDVRARIDALSEVADRWAEHAVALHTSNGFPDRQLEQLVWQAAVGAWPIERERLHAYVEKAAREAGDSTTWTAPDETFEAALHAAVDGLYDSRRANAALLDAVADVEAAGWSNSLVAKAIQLTMPGVPDVYQGSELWDRSLVDPDNRRSVDYAERRAVLARLDEGWLPPVDADGAAKLLVTSRLLRLRREHPTRFAEYTPIGADGPAADHVVAFSRGGVTTVATRLSLRLAEHGGWKSTTVTLPEGRLVDVLTGRELQGGEVRLAALLEQYPVAVLTRPDDAAEAASEE</sequence>
<dbReference type="GO" id="GO:0047470">
    <property type="term" value="F:(1,4)-alpha-D-glucan 1-alpha-D-glucosylmutase activity"/>
    <property type="evidence" value="ECO:0007669"/>
    <property type="project" value="TreeGrafter"/>
</dbReference>
<dbReference type="EMBL" id="RKHL01000001">
    <property type="protein sequence ID" value="ROR82898.1"/>
    <property type="molecule type" value="Genomic_DNA"/>
</dbReference>